<sequence>MNFATSHPSPHVRCPQKKTKTKKRRKRRKSTFDPWYCKFHKKRKEIL</sequence>
<proteinExistence type="predicted"/>
<evidence type="ECO:0000256" key="1">
    <source>
        <dbReference type="SAM" id="MobiDB-lite"/>
    </source>
</evidence>
<feature type="compositionally biased region" description="Basic residues" evidence="1">
    <location>
        <begin position="14"/>
        <end position="29"/>
    </location>
</feature>
<reference evidence="2" key="1">
    <citation type="submission" date="2014-11" db="EMBL/GenBank/DDBJ databases">
        <authorList>
            <person name="Amaro Gonzalez C."/>
        </authorList>
    </citation>
    <scope>NUCLEOTIDE SEQUENCE</scope>
</reference>
<protein>
    <submittedName>
        <fullName evidence="2">Uncharacterized protein</fullName>
    </submittedName>
</protein>
<dbReference type="EMBL" id="GBXM01023666">
    <property type="protein sequence ID" value="JAH84911.1"/>
    <property type="molecule type" value="Transcribed_RNA"/>
</dbReference>
<organism evidence="2">
    <name type="scientific">Anguilla anguilla</name>
    <name type="common">European freshwater eel</name>
    <name type="synonym">Muraena anguilla</name>
    <dbReference type="NCBI Taxonomy" id="7936"/>
    <lineage>
        <taxon>Eukaryota</taxon>
        <taxon>Metazoa</taxon>
        <taxon>Chordata</taxon>
        <taxon>Craniata</taxon>
        <taxon>Vertebrata</taxon>
        <taxon>Euteleostomi</taxon>
        <taxon>Actinopterygii</taxon>
        <taxon>Neopterygii</taxon>
        <taxon>Teleostei</taxon>
        <taxon>Anguilliformes</taxon>
        <taxon>Anguillidae</taxon>
        <taxon>Anguilla</taxon>
    </lineage>
</organism>
<evidence type="ECO:0000313" key="2">
    <source>
        <dbReference type="EMBL" id="JAH84911.1"/>
    </source>
</evidence>
<feature type="region of interest" description="Disordered" evidence="1">
    <location>
        <begin position="1"/>
        <end position="32"/>
    </location>
</feature>
<dbReference type="AlphaFoldDB" id="A0A0E9W3P5"/>
<reference evidence="2" key="2">
    <citation type="journal article" date="2015" name="Fish Shellfish Immunol.">
        <title>Early steps in the European eel (Anguilla anguilla)-Vibrio vulnificus interaction in the gills: Role of the RtxA13 toxin.</title>
        <authorList>
            <person name="Callol A."/>
            <person name="Pajuelo D."/>
            <person name="Ebbesson L."/>
            <person name="Teles M."/>
            <person name="MacKenzie S."/>
            <person name="Amaro C."/>
        </authorList>
    </citation>
    <scope>NUCLEOTIDE SEQUENCE</scope>
</reference>
<accession>A0A0E9W3P5</accession>
<name>A0A0E9W3P5_ANGAN</name>